<evidence type="ECO:0000313" key="2">
    <source>
        <dbReference type="EMBL" id="PHQ36693.1"/>
    </source>
</evidence>
<dbReference type="Proteomes" id="UP000225740">
    <property type="component" value="Unassembled WGS sequence"/>
</dbReference>
<keyword evidence="1" id="KW-0812">Transmembrane</keyword>
<dbReference type="AlphaFoldDB" id="A0A2G1WCD5"/>
<sequence>MSVQKYFIPRRANWHGQRDHRSPSSATKRVVINKQKPTDDKPGTKLVGCAVLGACLTGFIAMAGGVLAIFQDQEFVGGGVLLIGSAVSFGLLLNALLRD</sequence>
<gene>
    <name evidence="2" type="ORF">CEE69_04920</name>
</gene>
<evidence type="ECO:0000313" key="3">
    <source>
        <dbReference type="Proteomes" id="UP000225740"/>
    </source>
</evidence>
<keyword evidence="1" id="KW-0472">Membrane</keyword>
<keyword evidence="3" id="KW-1185">Reference proteome</keyword>
<accession>A0A2G1WCD5</accession>
<dbReference type="EMBL" id="NIZW01000002">
    <property type="protein sequence ID" value="PHQ36693.1"/>
    <property type="molecule type" value="Genomic_DNA"/>
</dbReference>
<keyword evidence="1" id="KW-1133">Transmembrane helix</keyword>
<evidence type="ECO:0000256" key="1">
    <source>
        <dbReference type="SAM" id="Phobius"/>
    </source>
</evidence>
<organism evidence="2 3">
    <name type="scientific">Rhodopirellula bahusiensis</name>
    <dbReference type="NCBI Taxonomy" id="2014065"/>
    <lineage>
        <taxon>Bacteria</taxon>
        <taxon>Pseudomonadati</taxon>
        <taxon>Planctomycetota</taxon>
        <taxon>Planctomycetia</taxon>
        <taxon>Pirellulales</taxon>
        <taxon>Pirellulaceae</taxon>
        <taxon>Rhodopirellula</taxon>
    </lineage>
</organism>
<protein>
    <submittedName>
        <fullName evidence="2">Uncharacterized protein</fullName>
    </submittedName>
</protein>
<comment type="caution">
    <text evidence="2">The sequence shown here is derived from an EMBL/GenBank/DDBJ whole genome shotgun (WGS) entry which is preliminary data.</text>
</comment>
<feature type="transmembrane region" description="Helical" evidence="1">
    <location>
        <begin position="76"/>
        <end position="97"/>
    </location>
</feature>
<feature type="transmembrane region" description="Helical" evidence="1">
    <location>
        <begin position="46"/>
        <end position="70"/>
    </location>
</feature>
<proteinExistence type="predicted"/>
<name>A0A2G1WCD5_9BACT</name>
<reference evidence="2 3" key="1">
    <citation type="submission" date="2017-06" db="EMBL/GenBank/DDBJ databases">
        <title>Description of Rhodopirellula bahusiensis sp. nov.</title>
        <authorList>
            <person name="Kizina J."/>
            <person name="Harder J."/>
        </authorList>
    </citation>
    <scope>NUCLEOTIDE SEQUENCE [LARGE SCALE GENOMIC DNA]</scope>
    <source>
        <strain evidence="2 3">SWK21</strain>
    </source>
</reference>